<dbReference type="Gene3D" id="1.10.287.130">
    <property type="match status" value="1"/>
</dbReference>
<evidence type="ECO:0000256" key="5">
    <source>
        <dbReference type="ARBA" id="ARBA00022553"/>
    </source>
</evidence>
<reference evidence="17 18" key="1">
    <citation type="submission" date="2019-11" db="EMBL/GenBank/DDBJ databases">
        <title>Genome sequences of 17 halophilic strains isolated from different environments.</title>
        <authorList>
            <person name="Furrow R.E."/>
        </authorList>
    </citation>
    <scope>NUCLEOTIDE SEQUENCE [LARGE SCALE GENOMIC DNA]</scope>
    <source>
        <strain evidence="17 18">22506_14_FS</strain>
    </source>
</reference>
<keyword evidence="5" id="KW-0597">Phosphoprotein</keyword>
<dbReference type="GO" id="GO:0000155">
    <property type="term" value="F:phosphorelay sensor kinase activity"/>
    <property type="evidence" value="ECO:0007669"/>
    <property type="project" value="InterPro"/>
</dbReference>
<dbReference type="Pfam" id="PF00512">
    <property type="entry name" value="HisKA"/>
    <property type="match status" value="1"/>
</dbReference>
<keyword evidence="8" id="KW-0547">Nucleotide-binding</keyword>
<dbReference type="InterPro" id="IPR003661">
    <property type="entry name" value="HisK_dim/P_dom"/>
</dbReference>
<proteinExistence type="predicted"/>
<dbReference type="Gene3D" id="3.30.565.10">
    <property type="entry name" value="Histidine kinase-like ATPase, C-terminal domain"/>
    <property type="match status" value="1"/>
</dbReference>
<dbReference type="SUPFAM" id="SSF55874">
    <property type="entry name" value="ATPase domain of HSP90 chaperone/DNA topoisomerase II/histidine kinase"/>
    <property type="match status" value="1"/>
</dbReference>
<evidence type="ECO:0000313" key="17">
    <source>
        <dbReference type="EMBL" id="MYL65791.1"/>
    </source>
</evidence>
<comment type="caution">
    <text evidence="17">The sequence shown here is derived from an EMBL/GenBank/DDBJ whole genome shotgun (WGS) entry which is preliminary data.</text>
</comment>
<dbReference type="PANTHER" id="PTHR45528:SF1">
    <property type="entry name" value="SENSOR HISTIDINE KINASE CPXA"/>
    <property type="match status" value="1"/>
</dbReference>
<evidence type="ECO:0000256" key="11">
    <source>
        <dbReference type="ARBA" id="ARBA00022989"/>
    </source>
</evidence>
<keyword evidence="4" id="KW-1003">Cell membrane</keyword>
<evidence type="ECO:0000256" key="4">
    <source>
        <dbReference type="ARBA" id="ARBA00022475"/>
    </source>
</evidence>
<evidence type="ECO:0000256" key="10">
    <source>
        <dbReference type="ARBA" id="ARBA00022840"/>
    </source>
</evidence>
<keyword evidence="10" id="KW-0067">ATP-binding</keyword>
<gene>
    <name evidence="17" type="ORF">GLW07_20725</name>
</gene>
<dbReference type="PANTHER" id="PTHR45528">
    <property type="entry name" value="SENSOR HISTIDINE KINASE CPXA"/>
    <property type="match status" value="1"/>
</dbReference>
<dbReference type="InterPro" id="IPR003660">
    <property type="entry name" value="HAMP_dom"/>
</dbReference>
<dbReference type="GO" id="GO:0005524">
    <property type="term" value="F:ATP binding"/>
    <property type="evidence" value="ECO:0007669"/>
    <property type="project" value="UniProtKB-KW"/>
</dbReference>
<dbReference type="Pfam" id="PF02518">
    <property type="entry name" value="HATPase_c"/>
    <property type="match status" value="1"/>
</dbReference>
<dbReference type="InterPro" id="IPR003594">
    <property type="entry name" value="HATPase_dom"/>
</dbReference>
<evidence type="ECO:0000256" key="13">
    <source>
        <dbReference type="ARBA" id="ARBA00023136"/>
    </source>
</evidence>
<dbReference type="SUPFAM" id="SSF47384">
    <property type="entry name" value="Homodimeric domain of signal transducing histidine kinase"/>
    <property type="match status" value="1"/>
</dbReference>
<protein>
    <recommendedName>
        <fullName evidence="3">histidine kinase</fullName>
        <ecNumber evidence="3">2.7.13.3</ecNumber>
    </recommendedName>
</protein>
<comment type="catalytic activity">
    <reaction evidence="1">
        <text>ATP + protein L-histidine = ADP + protein N-phospho-L-histidine.</text>
        <dbReference type="EC" id="2.7.13.3"/>
    </reaction>
</comment>
<feature type="domain" description="Histidine kinase" evidence="15">
    <location>
        <begin position="245"/>
        <end position="451"/>
    </location>
</feature>
<dbReference type="EC" id="2.7.13.3" evidence="3"/>
<dbReference type="InterPro" id="IPR005467">
    <property type="entry name" value="His_kinase_dom"/>
</dbReference>
<evidence type="ECO:0000256" key="12">
    <source>
        <dbReference type="ARBA" id="ARBA00023012"/>
    </source>
</evidence>
<accession>A0A845F4U8</accession>
<evidence type="ECO:0000256" key="8">
    <source>
        <dbReference type="ARBA" id="ARBA00022741"/>
    </source>
</evidence>
<name>A0A845F4U8_9BACL</name>
<evidence type="ECO:0000256" key="1">
    <source>
        <dbReference type="ARBA" id="ARBA00000085"/>
    </source>
</evidence>
<dbReference type="SMART" id="SM00388">
    <property type="entry name" value="HisKA"/>
    <property type="match status" value="1"/>
</dbReference>
<dbReference type="InterPro" id="IPR050398">
    <property type="entry name" value="HssS/ArlS-like"/>
</dbReference>
<dbReference type="SUPFAM" id="SSF158472">
    <property type="entry name" value="HAMP domain-like"/>
    <property type="match status" value="1"/>
</dbReference>
<dbReference type="InterPro" id="IPR036890">
    <property type="entry name" value="HATPase_C_sf"/>
</dbReference>
<evidence type="ECO:0000259" key="16">
    <source>
        <dbReference type="PROSITE" id="PS50885"/>
    </source>
</evidence>
<keyword evidence="12" id="KW-0902">Two-component regulatory system</keyword>
<dbReference type="InterPro" id="IPR004358">
    <property type="entry name" value="Sig_transdc_His_kin-like_C"/>
</dbReference>
<keyword evidence="9" id="KW-0418">Kinase</keyword>
<dbReference type="InterPro" id="IPR036097">
    <property type="entry name" value="HisK_dim/P_sf"/>
</dbReference>
<comment type="subcellular location">
    <subcellularLocation>
        <location evidence="2">Cell membrane</location>
        <topology evidence="2">Multi-pass membrane protein</topology>
    </subcellularLocation>
</comment>
<dbReference type="EMBL" id="WMEY01000010">
    <property type="protein sequence ID" value="MYL65791.1"/>
    <property type="molecule type" value="Genomic_DNA"/>
</dbReference>
<evidence type="ECO:0000256" key="9">
    <source>
        <dbReference type="ARBA" id="ARBA00022777"/>
    </source>
</evidence>
<evidence type="ECO:0000256" key="2">
    <source>
        <dbReference type="ARBA" id="ARBA00004651"/>
    </source>
</evidence>
<keyword evidence="11 14" id="KW-1133">Transmembrane helix</keyword>
<feature type="transmembrane region" description="Helical" evidence="14">
    <location>
        <begin position="161"/>
        <end position="184"/>
    </location>
</feature>
<dbReference type="AlphaFoldDB" id="A0A845F4U8"/>
<feature type="transmembrane region" description="Helical" evidence="14">
    <location>
        <begin position="12"/>
        <end position="32"/>
    </location>
</feature>
<dbReference type="SMART" id="SM00387">
    <property type="entry name" value="HATPase_c"/>
    <property type="match status" value="1"/>
</dbReference>
<evidence type="ECO:0000313" key="18">
    <source>
        <dbReference type="Proteomes" id="UP000447833"/>
    </source>
</evidence>
<sequence>MIRLNLTKRIWLSFMILVLLVGVVIAVIYPLSIKGTLTEETYQIIESEQQRYTFPDQDGPLPPQTDQDFIERRDAERSVGHTLITRLYSGPLQGDPIPDEVIIEMRKNALDQKKDKGRYELTYNNQASLFYVISKVDVNGQEAYFISYMWDTYRNQMIDRLWWRLIIILLFALFLSLFPAAWIAQYLRRPLTVLGERFEQIANRNWKEPFKWEGDEEFQKLSNQFESMRQNLMRYDKAQKTFIQHASHELKTPIMIIKSYAQSIKDGVMPDSLDNTMTVILNESDRMEQRVKGMLTYIKLDSIDEPEGKWETFRFGVLAEELRERFMYQREDVTFSISGEQIELTAIHEQMLTAMDNLVQNALRYAKSEIHLMAREDEGRIILEVYNDGEPLSFQKVEKDRLFEPFQKGDKGQFGIGLAIVKKIAERHKGIAEVTNLDQGVVFSIIMPKKQSERSE</sequence>
<dbReference type="CDD" id="cd00082">
    <property type="entry name" value="HisKA"/>
    <property type="match status" value="1"/>
</dbReference>
<evidence type="ECO:0000256" key="14">
    <source>
        <dbReference type="SAM" id="Phobius"/>
    </source>
</evidence>
<dbReference type="GO" id="GO:0005886">
    <property type="term" value="C:plasma membrane"/>
    <property type="evidence" value="ECO:0007669"/>
    <property type="project" value="UniProtKB-SubCell"/>
</dbReference>
<feature type="domain" description="HAMP" evidence="16">
    <location>
        <begin position="185"/>
        <end position="237"/>
    </location>
</feature>
<keyword evidence="7 14" id="KW-0812">Transmembrane</keyword>
<dbReference type="RefSeq" id="WP_160921433.1">
    <property type="nucleotide sequence ID" value="NZ_WMEY01000010.1"/>
</dbReference>
<evidence type="ECO:0000259" key="15">
    <source>
        <dbReference type="PROSITE" id="PS50109"/>
    </source>
</evidence>
<evidence type="ECO:0000256" key="7">
    <source>
        <dbReference type="ARBA" id="ARBA00022692"/>
    </source>
</evidence>
<dbReference type="PROSITE" id="PS50885">
    <property type="entry name" value="HAMP"/>
    <property type="match status" value="1"/>
</dbReference>
<dbReference type="PROSITE" id="PS50109">
    <property type="entry name" value="HIS_KIN"/>
    <property type="match status" value="1"/>
</dbReference>
<dbReference type="Proteomes" id="UP000447833">
    <property type="component" value="Unassembled WGS sequence"/>
</dbReference>
<dbReference type="PRINTS" id="PR00344">
    <property type="entry name" value="BCTRLSENSOR"/>
</dbReference>
<keyword evidence="6" id="KW-0808">Transferase</keyword>
<dbReference type="Gene3D" id="6.10.340.10">
    <property type="match status" value="1"/>
</dbReference>
<evidence type="ECO:0000256" key="6">
    <source>
        <dbReference type="ARBA" id="ARBA00022679"/>
    </source>
</evidence>
<keyword evidence="13 14" id="KW-0472">Membrane</keyword>
<organism evidence="17 18">
    <name type="scientific">Guptibacillus hwajinpoensis</name>
    <dbReference type="NCBI Taxonomy" id="208199"/>
    <lineage>
        <taxon>Bacteria</taxon>
        <taxon>Bacillati</taxon>
        <taxon>Bacillota</taxon>
        <taxon>Bacilli</taxon>
        <taxon>Bacillales</taxon>
        <taxon>Guptibacillaceae</taxon>
        <taxon>Guptibacillus</taxon>
    </lineage>
</organism>
<evidence type="ECO:0000256" key="3">
    <source>
        <dbReference type="ARBA" id="ARBA00012438"/>
    </source>
</evidence>